<dbReference type="SMART" id="SM00240">
    <property type="entry name" value="FHA"/>
    <property type="match status" value="1"/>
</dbReference>
<feature type="domain" description="FHA" evidence="1">
    <location>
        <begin position="59"/>
        <end position="118"/>
    </location>
</feature>
<dbReference type="WBParaSite" id="sdigi.contig549.g8958.t1">
    <property type="protein sequence ID" value="sdigi.contig549.g8958.t1"/>
    <property type="gene ID" value="sdigi.contig549.g8958"/>
</dbReference>
<dbReference type="InterPro" id="IPR008984">
    <property type="entry name" value="SMAD_FHA_dom_sf"/>
</dbReference>
<name>A0A915Q403_9BILA</name>
<dbReference type="Pfam" id="PF00498">
    <property type="entry name" value="FHA"/>
    <property type="match status" value="1"/>
</dbReference>
<dbReference type="AlphaFoldDB" id="A0A915Q403"/>
<evidence type="ECO:0000313" key="2">
    <source>
        <dbReference type="Proteomes" id="UP000887581"/>
    </source>
</evidence>
<dbReference type="Gene3D" id="2.60.200.20">
    <property type="match status" value="1"/>
</dbReference>
<evidence type="ECO:0000259" key="1">
    <source>
        <dbReference type="PROSITE" id="PS50006"/>
    </source>
</evidence>
<dbReference type="PROSITE" id="PS50006">
    <property type="entry name" value="FHA_DOMAIN"/>
    <property type="match status" value="1"/>
</dbReference>
<dbReference type="Proteomes" id="UP000887581">
    <property type="component" value="Unplaced"/>
</dbReference>
<accession>A0A915Q403</accession>
<evidence type="ECO:0000313" key="3">
    <source>
        <dbReference type="WBParaSite" id="sdigi.contig549.g8958.t1"/>
    </source>
</evidence>
<proteinExistence type="predicted"/>
<organism evidence="2 3">
    <name type="scientific">Setaria digitata</name>
    <dbReference type="NCBI Taxonomy" id="48799"/>
    <lineage>
        <taxon>Eukaryota</taxon>
        <taxon>Metazoa</taxon>
        <taxon>Ecdysozoa</taxon>
        <taxon>Nematoda</taxon>
        <taxon>Chromadorea</taxon>
        <taxon>Rhabditida</taxon>
        <taxon>Spirurina</taxon>
        <taxon>Spiruromorpha</taxon>
        <taxon>Filarioidea</taxon>
        <taxon>Setariidae</taxon>
        <taxon>Setaria</taxon>
    </lineage>
</organism>
<reference evidence="3" key="1">
    <citation type="submission" date="2022-11" db="UniProtKB">
        <authorList>
            <consortium name="WormBaseParasite"/>
        </authorList>
    </citation>
    <scope>IDENTIFICATION</scope>
</reference>
<keyword evidence="2" id="KW-1185">Reference proteome</keyword>
<dbReference type="SUPFAM" id="SSF49879">
    <property type="entry name" value="SMAD/FHA domain"/>
    <property type="match status" value="1"/>
</dbReference>
<dbReference type="InterPro" id="IPR000253">
    <property type="entry name" value="FHA_dom"/>
</dbReference>
<sequence length="179" mass="20183">MDSEKPLESQNEFPLTQKSSQFSQSLQDWLAGSDERQIYAILHPMAHGLHRIELSADSFEFGRFPTLKESYNFYGLDNDDLKYSISGKHCRIERNNTGGVTYLIDTSRFGTFVNEKLIGKGNSHQLLNGDLISLCDAKFHVFLYVETVTANDVFPVELTAEYLVSNLIIGKGVPRKATL</sequence>
<protein>
    <submittedName>
        <fullName evidence="3">FHA domain-containing protein</fullName>
    </submittedName>
</protein>